<dbReference type="PANTHER" id="PTHR21131">
    <property type="entry name" value="SERINE-TYPE ENDOPEPTIDASE INHIBITOR"/>
    <property type="match status" value="1"/>
</dbReference>
<dbReference type="Proteomes" id="UP001231518">
    <property type="component" value="Chromosome 23"/>
</dbReference>
<evidence type="ECO:0000256" key="1">
    <source>
        <dbReference type="SAM" id="SignalP"/>
    </source>
</evidence>
<dbReference type="Pfam" id="PF07648">
    <property type="entry name" value="Kazal_2"/>
    <property type="match status" value="1"/>
</dbReference>
<sequence>MKLSMVFTLLVVLVGVMMTSAQNCICPLIYAPVCGANNVTYDNTCLAGCARQRVVHEGMCVRNTTTSPP</sequence>
<dbReference type="CDD" id="cd00104">
    <property type="entry name" value="KAZAL_FS"/>
    <property type="match status" value="1"/>
</dbReference>
<dbReference type="SMART" id="SM00280">
    <property type="entry name" value="KAZAL"/>
    <property type="match status" value="1"/>
</dbReference>
<dbReference type="InterPro" id="IPR036058">
    <property type="entry name" value="Kazal_dom_sf"/>
</dbReference>
<reference evidence="3" key="1">
    <citation type="submission" date="2023-03" db="EMBL/GenBank/DDBJ databases">
        <title>Chromosome-level genomes of two armyworms, Mythimna separata and Mythimna loreyi, provide insights into the biosynthesis and reception of sex pheromones.</title>
        <authorList>
            <person name="Zhao H."/>
        </authorList>
    </citation>
    <scope>NUCLEOTIDE SEQUENCE</scope>
    <source>
        <strain evidence="3">BeijingLab</strain>
        <tissue evidence="3">Pupa</tissue>
    </source>
</reference>
<evidence type="ECO:0000313" key="4">
    <source>
        <dbReference type="Proteomes" id="UP001231518"/>
    </source>
</evidence>
<protein>
    <recommendedName>
        <fullName evidence="2">Kazal-like domain-containing protein</fullName>
    </recommendedName>
</protein>
<accession>A0AAD7YC91</accession>
<dbReference type="InterPro" id="IPR002350">
    <property type="entry name" value="Kazal_dom"/>
</dbReference>
<dbReference type="SUPFAM" id="SSF100895">
    <property type="entry name" value="Kazal-type serine protease inhibitors"/>
    <property type="match status" value="1"/>
</dbReference>
<gene>
    <name evidence="3" type="ORF">PYW07_009294</name>
</gene>
<dbReference type="EMBL" id="JARGEI010000023">
    <property type="protein sequence ID" value="KAJ8709928.1"/>
    <property type="molecule type" value="Genomic_DNA"/>
</dbReference>
<keyword evidence="4" id="KW-1185">Reference proteome</keyword>
<dbReference type="PROSITE" id="PS51465">
    <property type="entry name" value="KAZAL_2"/>
    <property type="match status" value="1"/>
</dbReference>
<evidence type="ECO:0000313" key="3">
    <source>
        <dbReference type="EMBL" id="KAJ8709928.1"/>
    </source>
</evidence>
<evidence type="ECO:0000259" key="2">
    <source>
        <dbReference type="PROSITE" id="PS51465"/>
    </source>
</evidence>
<proteinExistence type="predicted"/>
<dbReference type="PANTHER" id="PTHR21131:SF0">
    <property type="entry name" value="GEO10195P1-RELATED"/>
    <property type="match status" value="1"/>
</dbReference>
<feature type="signal peptide" evidence="1">
    <location>
        <begin position="1"/>
        <end position="21"/>
    </location>
</feature>
<keyword evidence="1" id="KW-0732">Signal</keyword>
<dbReference type="Gene3D" id="3.30.60.30">
    <property type="match status" value="1"/>
</dbReference>
<dbReference type="InterPro" id="IPR053265">
    <property type="entry name" value="Serpin"/>
</dbReference>
<dbReference type="AlphaFoldDB" id="A0AAD7YC91"/>
<comment type="caution">
    <text evidence="3">The sequence shown here is derived from an EMBL/GenBank/DDBJ whole genome shotgun (WGS) entry which is preliminary data.</text>
</comment>
<feature type="chain" id="PRO_5042226126" description="Kazal-like domain-containing protein" evidence="1">
    <location>
        <begin position="22"/>
        <end position="69"/>
    </location>
</feature>
<organism evidence="3 4">
    <name type="scientific">Mythimna separata</name>
    <name type="common">Oriental armyworm</name>
    <name type="synonym">Pseudaletia separata</name>
    <dbReference type="NCBI Taxonomy" id="271217"/>
    <lineage>
        <taxon>Eukaryota</taxon>
        <taxon>Metazoa</taxon>
        <taxon>Ecdysozoa</taxon>
        <taxon>Arthropoda</taxon>
        <taxon>Hexapoda</taxon>
        <taxon>Insecta</taxon>
        <taxon>Pterygota</taxon>
        <taxon>Neoptera</taxon>
        <taxon>Endopterygota</taxon>
        <taxon>Lepidoptera</taxon>
        <taxon>Glossata</taxon>
        <taxon>Ditrysia</taxon>
        <taxon>Noctuoidea</taxon>
        <taxon>Noctuidae</taxon>
        <taxon>Noctuinae</taxon>
        <taxon>Hadenini</taxon>
        <taxon>Mythimna</taxon>
    </lineage>
</organism>
<feature type="domain" description="Kazal-like" evidence="2">
    <location>
        <begin position="18"/>
        <end position="62"/>
    </location>
</feature>
<name>A0AAD7YC91_MYTSE</name>